<organism evidence="1 2">
    <name type="scientific">Paracoccidioides brasiliensis</name>
    <dbReference type="NCBI Taxonomy" id="121759"/>
    <lineage>
        <taxon>Eukaryota</taxon>
        <taxon>Fungi</taxon>
        <taxon>Dikarya</taxon>
        <taxon>Ascomycota</taxon>
        <taxon>Pezizomycotina</taxon>
        <taxon>Eurotiomycetes</taxon>
        <taxon>Eurotiomycetidae</taxon>
        <taxon>Onygenales</taxon>
        <taxon>Ajellomycetaceae</taxon>
        <taxon>Paracoccidioides</taxon>
    </lineage>
</organism>
<protein>
    <submittedName>
        <fullName evidence="1">Uncharacterized protein</fullName>
    </submittedName>
</protein>
<dbReference type="EMBL" id="LZYO01000159">
    <property type="protein sequence ID" value="ODH27527.1"/>
    <property type="molecule type" value="Genomic_DNA"/>
</dbReference>
<dbReference type="AlphaFoldDB" id="A0A1D2JDV5"/>
<proteinExistence type="predicted"/>
<sequence length="134" mass="14976">MEIFEAIVILLVIVLIFTPTPITQIWHWLAIQFGWEWLRPHGPPPGYLAPLLLELKGLRSDINLQLAPIVDAVAAGRSSRRPGTGVQGWVGNGDGLMMFCCGWYTLCSYILKMADDVGHGAEYTHQKNHNIPRI</sequence>
<dbReference type="VEuPathDB" id="FungiDB:PADG_06158"/>
<dbReference type="OrthoDB" id="4186199at2759"/>
<gene>
    <name evidence="1" type="ORF">ACO22_04161</name>
</gene>
<evidence type="ECO:0000313" key="2">
    <source>
        <dbReference type="Proteomes" id="UP000242814"/>
    </source>
</evidence>
<dbReference type="VEuPathDB" id="FungiDB:PABG_05817"/>
<name>A0A1D2JDV5_PARBR</name>
<reference evidence="1 2" key="1">
    <citation type="submission" date="2016-06" db="EMBL/GenBank/DDBJ databases">
        <authorList>
            <person name="Kjaerup R.B."/>
            <person name="Dalgaard T.S."/>
            <person name="Juul-Madsen H.R."/>
        </authorList>
    </citation>
    <scope>NUCLEOTIDE SEQUENCE [LARGE SCALE GENOMIC DNA]</scope>
    <source>
        <strain evidence="1 2">Pb300</strain>
    </source>
</reference>
<dbReference type="Proteomes" id="UP000242814">
    <property type="component" value="Unassembled WGS sequence"/>
</dbReference>
<accession>A0A1D2JDV5</accession>
<evidence type="ECO:0000313" key="1">
    <source>
        <dbReference type="EMBL" id="ODH27527.1"/>
    </source>
</evidence>
<comment type="caution">
    <text evidence="1">The sequence shown here is derived from an EMBL/GenBank/DDBJ whole genome shotgun (WGS) entry which is preliminary data.</text>
</comment>